<organism evidence="3 4">
    <name type="scientific">Lysobacter enzymogenes</name>
    <dbReference type="NCBI Taxonomy" id="69"/>
    <lineage>
        <taxon>Bacteria</taxon>
        <taxon>Pseudomonadati</taxon>
        <taxon>Pseudomonadota</taxon>
        <taxon>Gammaproteobacteria</taxon>
        <taxon>Lysobacterales</taxon>
        <taxon>Lysobacteraceae</taxon>
        <taxon>Lysobacter</taxon>
    </lineage>
</organism>
<dbReference type="KEGG" id="lez:GLE_3754"/>
<evidence type="ECO:0000313" key="4">
    <source>
        <dbReference type="Proteomes" id="UP000061569"/>
    </source>
</evidence>
<dbReference type="AlphaFoldDB" id="A0A0S2DKL2"/>
<dbReference type="STRING" id="69.GLE_3754"/>
<feature type="transmembrane region" description="Helical" evidence="2">
    <location>
        <begin position="6"/>
        <end position="23"/>
    </location>
</feature>
<feature type="compositionally biased region" description="Low complexity" evidence="1">
    <location>
        <begin position="51"/>
        <end position="83"/>
    </location>
</feature>
<keyword evidence="2" id="KW-1133">Transmembrane helix</keyword>
<feature type="compositionally biased region" description="Pro residues" evidence="1">
    <location>
        <begin position="84"/>
        <end position="101"/>
    </location>
</feature>
<name>A0A0S2DKL2_LYSEN</name>
<accession>A0A0S2DKL2</accession>
<protein>
    <submittedName>
        <fullName evidence="3">Uncharacterized protein</fullName>
    </submittedName>
</protein>
<dbReference type="Proteomes" id="UP000061569">
    <property type="component" value="Chromosome"/>
</dbReference>
<proteinExistence type="predicted"/>
<evidence type="ECO:0000256" key="2">
    <source>
        <dbReference type="SAM" id="Phobius"/>
    </source>
</evidence>
<evidence type="ECO:0000256" key="1">
    <source>
        <dbReference type="SAM" id="MobiDB-lite"/>
    </source>
</evidence>
<reference evidence="3 4" key="1">
    <citation type="submission" date="2015-11" db="EMBL/GenBank/DDBJ databases">
        <title>Genome sequences of Lysobacter enzymogenes strain C3 and Lysobacter antibioticus ATCC 29479.</title>
        <authorList>
            <person name="Kobayashi D.Y."/>
        </authorList>
    </citation>
    <scope>NUCLEOTIDE SEQUENCE [LARGE SCALE GENOMIC DNA]</scope>
    <source>
        <strain evidence="3 4">C3</strain>
    </source>
</reference>
<feature type="region of interest" description="Disordered" evidence="1">
    <location>
        <begin position="38"/>
        <end position="101"/>
    </location>
</feature>
<gene>
    <name evidence="3" type="ORF">GLE_3754</name>
</gene>
<dbReference type="EMBL" id="CP013140">
    <property type="protein sequence ID" value="ALN59098.1"/>
    <property type="molecule type" value="Genomic_DNA"/>
</dbReference>
<keyword evidence="2" id="KW-0472">Membrane</keyword>
<keyword evidence="2" id="KW-0812">Transmembrane</keyword>
<evidence type="ECO:0000313" key="3">
    <source>
        <dbReference type="EMBL" id="ALN59098.1"/>
    </source>
</evidence>
<dbReference type="PATRIC" id="fig|69.6.peg.3698"/>
<sequence length="192" mass="20461">MELHSLIWWLAGLVPGLALGWWLRARIAAKQPIRQIADAPGPQPLRPASEPAPQAVAAPSTPAAVPAPAPADSAPMVSSLEPAPAEPAPTEPAPAEPAPPAWPEAVQELFDRGQAVEAIVLIRRTLGAPLARKAARERFADPGASAPLPAEVRKLADDGKKLDAIRRLCDLTHMDLPLAQRLVEHYVAHPRR</sequence>
<dbReference type="OrthoDB" id="6028344at2"/>